<sequence length="111" mass="11982">MAGYPDPADRLSFPDILDPVLDAPADDDDALDEAINAVAEALADSGTLIVDALGRAAYGVTDEEAVLGLIDTYIRVLLHLGEVEEAAELGDVIERIHRFQTRRKRRGSHTA</sequence>
<organism evidence="1 2">
    <name type="scientific">Azospirillum rugosum</name>
    <dbReference type="NCBI Taxonomy" id="416170"/>
    <lineage>
        <taxon>Bacteria</taxon>
        <taxon>Pseudomonadati</taxon>
        <taxon>Pseudomonadota</taxon>
        <taxon>Alphaproteobacteria</taxon>
        <taxon>Rhodospirillales</taxon>
        <taxon>Azospirillaceae</taxon>
        <taxon>Azospirillum</taxon>
    </lineage>
</organism>
<dbReference type="Proteomes" id="UP000781958">
    <property type="component" value="Unassembled WGS sequence"/>
</dbReference>
<proteinExistence type="predicted"/>
<dbReference type="RefSeq" id="WP_209764865.1">
    <property type="nucleotide sequence ID" value="NZ_JAGINP010000003.1"/>
</dbReference>
<evidence type="ECO:0000313" key="1">
    <source>
        <dbReference type="EMBL" id="MBP2291413.1"/>
    </source>
</evidence>
<accession>A0ABS4SH86</accession>
<name>A0ABS4SH86_9PROT</name>
<protein>
    <submittedName>
        <fullName evidence="1">Uncharacterized protein</fullName>
    </submittedName>
</protein>
<reference evidence="1 2" key="1">
    <citation type="submission" date="2021-03" db="EMBL/GenBank/DDBJ databases">
        <title>Genomic Encyclopedia of Type Strains, Phase III (KMG-III): the genomes of soil and plant-associated and newly described type strains.</title>
        <authorList>
            <person name="Whitman W."/>
        </authorList>
    </citation>
    <scope>NUCLEOTIDE SEQUENCE [LARGE SCALE GENOMIC DNA]</scope>
    <source>
        <strain evidence="1 2">IMMIB AFH-6</strain>
    </source>
</reference>
<evidence type="ECO:0000313" key="2">
    <source>
        <dbReference type="Proteomes" id="UP000781958"/>
    </source>
</evidence>
<keyword evidence="2" id="KW-1185">Reference proteome</keyword>
<dbReference type="EMBL" id="JAGINP010000003">
    <property type="protein sequence ID" value="MBP2291413.1"/>
    <property type="molecule type" value="Genomic_DNA"/>
</dbReference>
<gene>
    <name evidence="1" type="ORF">J2851_001162</name>
</gene>
<comment type="caution">
    <text evidence="1">The sequence shown here is derived from an EMBL/GenBank/DDBJ whole genome shotgun (WGS) entry which is preliminary data.</text>
</comment>